<dbReference type="InterPro" id="IPR011141">
    <property type="entry name" value="Polyketide_synthase_type-III"/>
</dbReference>
<dbReference type="GO" id="GO:0016747">
    <property type="term" value="F:acyltransferase activity, transferring groups other than amino-acyl groups"/>
    <property type="evidence" value="ECO:0007669"/>
    <property type="project" value="InterPro"/>
</dbReference>
<dbReference type="OrthoDB" id="9786288at2"/>
<dbReference type="PANTHER" id="PTHR11877">
    <property type="entry name" value="HYDROXYMETHYLGLUTARYL-COA SYNTHASE"/>
    <property type="match status" value="1"/>
</dbReference>
<proteinExistence type="inferred from homology"/>
<keyword evidence="3" id="KW-0012">Acyltransferase</keyword>
<evidence type="ECO:0000256" key="4">
    <source>
        <dbReference type="PIRSR" id="PIRSR000451-1"/>
    </source>
</evidence>
<evidence type="ECO:0000259" key="6">
    <source>
        <dbReference type="Pfam" id="PF02797"/>
    </source>
</evidence>
<dbReference type="PANTHER" id="PTHR11877:SF99">
    <property type="entry name" value="1,3,6,8-TETRAHYDROXYNAPHTHALENE SYNTHASE"/>
    <property type="match status" value="1"/>
</dbReference>
<dbReference type="RefSeq" id="WP_093261979.1">
    <property type="nucleotide sequence ID" value="NZ_FNKK01000002.1"/>
</dbReference>
<dbReference type="InterPro" id="IPR016039">
    <property type="entry name" value="Thiolase-like"/>
</dbReference>
<feature type="domain" description="Chalcone/stilbene synthase N-terminal" evidence="5">
    <location>
        <begin position="3"/>
        <end position="194"/>
    </location>
</feature>
<dbReference type="Proteomes" id="UP000217103">
    <property type="component" value="Unassembled WGS sequence"/>
</dbReference>
<reference evidence="7 8" key="1">
    <citation type="submission" date="2016-10" db="EMBL/GenBank/DDBJ databases">
        <authorList>
            <person name="de Groot N.N."/>
        </authorList>
    </citation>
    <scope>NUCLEOTIDE SEQUENCE [LARGE SCALE GENOMIC DNA]</scope>
    <source>
        <strain evidence="7 8">DSM 43794</strain>
    </source>
</reference>
<gene>
    <name evidence="7" type="ORF">SAMN04489764_4660</name>
</gene>
<accession>A0A1H1HPB6</accession>
<protein>
    <submittedName>
        <fullName evidence="7">Isopalmitoylresorcinol synthase</fullName>
    </submittedName>
</protein>
<organism evidence="7 8">
    <name type="scientific">Thermostaphylospora chromogena</name>
    <dbReference type="NCBI Taxonomy" id="35622"/>
    <lineage>
        <taxon>Bacteria</taxon>
        <taxon>Bacillati</taxon>
        <taxon>Actinomycetota</taxon>
        <taxon>Actinomycetes</taxon>
        <taxon>Streptosporangiales</taxon>
        <taxon>Thermomonosporaceae</taxon>
        <taxon>Thermostaphylospora</taxon>
    </lineage>
</organism>
<evidence type="ECO:0000313" key="8">
    <source>
        <dbReference type="Proteomes" id="UP000217103"/>
    </source>
</evidence>
<dbReference type="Pfam" id="PF00195">
    <property type="entry name" value="Chal_sti_synt_N"/>
    <property type="match status" value="1"/>
</dbReference>
<sequence>MRVAAVETALPPYRYEQEEITEAFARMCRADERLLRRFHAATRVSGRALALPLEEYGRLDGFTAANTAYINAAVDLGERAMRGALKKAGLGPADVDHLFMCSSTGLATPSLDAKLLRRVGMRPDVKRIPVFGLGCVAGAVGLARVNDHLLGRPGEIAVLLCIELCSLTVQRSDTSTANLVASALFGDGAAAVVAVGDACAGLVEAAGPAVVDSRSRLYPDSERLMGWQVGSHGFRIVLAADLVDVVGTTLVEDVRRFLSDHGLTPEDVATWVCHPGGPKVIETISGALGLPPDALDMTWRSLREAGNMSSVSVLNVLERTIAERRGEPGDPGLLLALGPGFSSELVLLRW</sequence>
<keyword evidence="2" id="KW-0808">Transferase</keyword>
<dbReference type="SUPFAM" id="SSF53901">
    <property type="entry name" value="Thiolase-like"/>
    <property type="match status" value="1"/>
</dbReference>
<dbReference type="InterPro" id="IPR001099">
    <property type="entry name" value="Chalcone/stilbene_synt_N"/>
</dbReference>
<feature type="domain" description="Chalcone/stilbene synthase C-terminal" evidence="6">
    <location>
        <begin position="214"/>
        <end position="349"/>
    </location>
</feature>
<comment type="similarity">
    <text evidence="1">Belongs to the thiolase-like superfamily. Chalcone/stilbene synthases family.</text>
</comment>
<evidence type="ECO:0000256" key="1">
    <source>
        <dbReference type="ARBA" id="ARBA00005531"/>
    </source>
</evidence>
<evidence type="ECO:0000256" key="2">
    <source>
        <dbReference type="ARBA" id="ARBA00022679"/>
    </source>
</evidence>
<keyword evidence="8" id="KW-1185">Reference proteome</keyword>
<evidence type="ECO:0000256" key="3">
    <source>
        <dbReference type="ARBA" id="ARBA00023315"/>
    </source>
</evidence>
<evidence type="ECO:0000313" key="7">
    <source>
        <dbReference type="EMBL" id="SDR27212.1"/>
    </source>
</evidence>
<dbReference type="PIRSF" id="PIRSF000451">
    <property type="entry name" value="PKS_III"/>
    <property type="match status" value="1"/>
</dbReference>
<dbReference type="InterPro" id="IPR012328">
    <property type="entry name" value="Chalcone/stilbene_synt_C"/>
</dbReference>
<dbReference type="STRING" id="35622.SAMN04489764_4660"/>
<evidence type="ECO:0000259" key="5">
    <source>
        <dbReference type="Pfam" id="PF00195"/>
    </source>
</evidence>
<dbReference type="CDD" id="cd00831">
    <property type="entry name" value="CHS_like"/>
    <property type="match status" value="1"/>
</dbReference>
<name>A0A1H1HPB6_9ACTN</name>
<dbReference type="Pfam" id="PF02797">
    <property type="entry name" value="Chal_sti_synt_C"/>
    <property type="match status" value="1"/>
</dbReference>
<dbReference type="GO" id="GO:0030639">
    <property type="term" value="P:polyketide biosynthetic process"/>
    <property type="evidence" value="ECO:0007669"/>
    <property type="project" value="TreeGrafter"/>
</dbReference>
<feature type="active site" description="Acyl-thioester intermediate" evidence="4">
    <location>
        <position position="135"/>
    </location>
</feature>
<dbReference type="AlphaFoldDB" id="A0A1H1HPB6"/>
<dbReference type="EMBL" id="FNKK01000002">
    <property type="protein sequence ID" value="SDR27212.1"/>
    <property type="molecule type" value="Genomic_DNA"/>
</dbReference>
<dbReference type="Gene3D" id="3.40.47.10">
    <property type="match status" value="2"/>
</dbReference>